<reference evidence="1 2" key="1">
    <citation type="submission" date="2018-03" db="EMBL/GenBank/DDBJ databases">
        <title>Whole genome sequencing of Histamine producing bacteria.</title>
        <authorList>
            <person name="Butler K."/>
        </authorList>
    </citation>
    <scope>NUCLEOTIDE SEQUENCE [LARGE SCALE GENOMIC DNA]</scope>
    <source>
        <strain evidence="1 2">ATCC 19614</strain>
    </source>
</reference>
<dbReference type="RefSeq" id="WP_107252876.1">
    <property type="nucleotide sequence ID" value="NZ_PYOC01000002.1"/>
</dbReference>
<dbReference type="AlphaFoldDB" id="A0A2T3LAA1"/>
<sequence length="69" mass="7621">MKNEEQFMETIEFIVDSVVQNTGDENKSAIGIYLASLVLADKAEHFTPEVLLGLKALVEQLDEQALIIG</sequence>
<keyword evidence="2" id="KW-1185">Reference proteome</keyword>
<gene>
    <name evidence="1" type="ORF">C9J47_06990</name>
</gene>
<dbReference type="EMBL" id="PYOC01000002">
    <property type="protein sequence ID" value="PSV48267.1"/>
    <property type="molecule type" value="Genomic_DNA"/>
</dbReference>
<name>A0A2T3LAA1_9GAMM</name>
<evidence type="ECO:0000313" key="2">
    <source>
        <dbReference type="Proteomes" id="UP000241803"/>
    </source>
</evidence>
<proteinExistence type="predicted"/>
<organism evidence="1 2">
    <name type="scientific">Photobacterium indicum</name>
    <dbReference type="NCBI Taxonomy" id="81447"/>
    <lineage>
        <taxon>Bacteria</taxon>
        <taxon>Pseudomonadati</taxon>
        <taxon>Pseudomonadota</taxon>
        <taxon>Gammaproteobacteria</taxon>
        <taxon>Vibrionales</taxon>
        <taxon>Vibrionaceae</taxon>
        <taxon>Photobacterium</taxon>
    </lineage>
</organism>
<dbReference type="Proteomes" id="UP000241803">
    <property type="component" value="Unassembled WGS sequence"/>
</dbReference>
<comment type="caution">
    <text evidence="1">The sequence shown here is derived from an EMBL/GenBank/DDBJ whole genome shotgun (WGS) entry which is preliminary data.</text>
</comment>
<protein>
    <submittedName>
        <fullName evidence="1">Uncharacterized protein</fullName>
    </submittedName>
</protein>
<evidence type="ECO:0000313" key="1">
    <source>
        <dbReference type="EMBL" id="PSV48267.1"/>
    </source>
</evidence>
<accession>A0A2T3LAA1</accession>